<accession>X1EJ30</accession>
<dbReference type="AlphaFoldDB" id="X1EJ30"/>
<comment type="caution">
    <text evidence="1">The sequence shown here is derived from an EMBL/GenBank/DDBJ whole genome shotgun (WGS) entry which is preliminary data.</text>
</comment>
<gene>
    <name evidence="1" type="ORF">S01H4_56961</name>
</gene>
<feature type="non-terminal residue" evidence="1">
    <location>
        <position position="1"/>
    </location>
</feature>
<sequence length="30" mass="3651">PHSHQNLCIYFRDRSALRQKLLMQLDPTRL</sequence>
<name>X1EJ30_9ZZZZ</name>
<protein>
    <submittedName>
        <fullName evidence="1">Uncharacterized protein</fullName>
    </submittedName>
</protein>
<organism evidence="1">
    <name type="scientific">marine sediment metagenome</name>
    <dbReference type="NCBI Taxonomy" id="412755"/>
    <lineage>
        <taxon>unclassified sequences</taxon>
        <taxon>metagenomes</taxon>
        <taxon>ecological metagenomes</taxon>
    </lineage>
</organism>
<reference evidence="1" key="1">
    <citation type="journal article" date="2014" name="Front. Microbiol.">
        <title>High frequency of phylogenetically diverse reductive dehalogenase-homologous genes in deep subseafloor sedimentary metagenomes.</title>
        <authorList>
            <person name="Kawai M."/>
            <person name="Futagami T."/>
            <person name="Toyoda A."/>
            <person name="Takaki Y."/>
            <person name="Nishi S."/>
            <person name="Hori S."/>
            <person name="Arai W."/>
            <person name="Tsubouchi T."/>
            <person name="Morono Y."/>
            <person name="Uchiyama I."/>
            <person name="Ito T."/>
            <person name="Fujiyama A."/>
            <person name="Inagaki F."/>
            <person name="Takami H."/>
        </authorList>
    </citation>
    <scope>NUCLEOTIDE SEQUENCE</scope>
    <source>
        <strain evidence="1">Expedition CK06-06</strain>
    </source>
</reference>
<proteinExistence type="predicted"/>
<evidence type="ECO:0000313" key="1">
    <source>
        <dbReference type="EMBL" id="GAH17124.1"/>
    </source>
</evidence>
<dbReference type="EMBL" id="BART01033074">
    <property type="protein sequence ID" value="GAH17124.1"/>
    <property type="molecule type" value="Genomic_DNA"/>
</dbReference>